<keyword evidence="9" id="KW-0472">Membrane</keyword>
<dbReference type="PROSITE" id="PS51296">
    <property type="entry name" value="RIESKE"/>
    <property type="match status" value="1"/>
</dbReference>
<comment type="catalytic activity">
    <reaction evidence="11">
        <text>a quinol + 2 Fe(III)-[cytochrome c](out) = a quinone + 2 Fe(II)-[cytochrome c](out) + 2 H(+)(out)</text>
        <dbReference type="Rhea" id="RHEA:11484"/>
        <dbReference type="Rhea" id="RHEA-COMP:10350"/>
        <dbReference type="Rhea" id="RHEA-COMP:14399"/>
        <dbReference type="ChEBI" id="CHEBI:15378"/>
        <dbReference type="ChEBI" id="CHEBI:24646"/>
        <dbReference type="ChEBI" id="CHEBI:29033"/>
        <dbReference type="ChEBI" id="CHEBI:29034"/>
        <dbReference type="ChEBI" id="CHEBI:132124"/>
        <dbReference type="EC" id="7.1.1.8"/>
    </reaction>
</comment>
<protein>
    <recommendedName>
        <fullName evidence="11">Cytochrome b-c1 complex subunit Rieske, mitochondrial</fullName>
        <ecNumber evidence="11">7.1.1.8</ecNumber>
    </recommendedName>
</protein>
<evidence type="ECO:0000256" key="8">
    <source>
        <dbReference type="ARBA" id="ARBA00023014"/>
    </source>
</evidence>
<evidence type="ECO:0000256" key="12">
    <source>
        <dbReference type="RuleBase" id="RU004495"/>
    </source>
</evidence>
<evidence type="ECO:0000256" key="11">
    <source>
        <dbReference type="RuleBase" id="RU004494"/>
    </source>
</evidence>
<evidence type="ECO:0000256" key="10">
    <source>
        <dbReference type="ARBA" id="ARBA00023157"/>
    </source>
</evidence>
<keyword evidence="11" id="KW-0249">Electron transport</keyword>
<sequence>MLGKGSLRTVNRLLSSTSRRCFTAQIPSRSDLVEKHYGNASDGFFRNRKTATDVDRVGSYAALGVVKAISFTAGQLAAIKLLSTFSLPADAVAASKVEVDLRNIPLGQIAMIDWQGNPVFVFHRNESQIAEAVRDDELNLRHKETDAERRLGSEEWLVVLGICTHLGCIPVTLKGDYGAFFCPCHGSHYDTAGRIRLGPAPLNLEVPKHRFVDDDTLIIG</sequence>
<keyword evidence="5" id="KW-0479">Metal-binding</keyword>
<dbReference type="GO" id="GO:0046872">
    <property type="term" value="F:metal ion binding"/>
    <property type="evidence" value="ECO:0007669"/>
    <property type="project" value="UniProtKB-KW"/>
</dbReference>
<reference evidence="14" key="1">
    <citation type="submission" date="2017-11" db="EMBL/GenBank/DDBJ databases">
        <title>The sensing device of the deep-sea amphipod.</title>
        <authorList>
            <person name="Kobayashi H."/>
            <person name="Nagahama T."/>
            <person name="Arai W."/>
            <person name="Sasagawa Y."/>
            <person name="Umeda M."/>
            <person name="Hayashi T."/>
            <person name="Nikaido I."/>
            <person name="Watanabe H."/>
            <person name="Oguri K."/>
            <person name="Kitazato H."/>
            <person name="Fujioka K."/>
            <person name="Kido Y."/>
            <person name="Takami H."/>
        </authorList>
    </citation>
    <scope>NUCLEOTIDE SEQUENCE</scope>
    <source>
        <tissue evidence="14">Whole body</tissue>
    </source>
</reference>
<comment type="subcellular location">
    <subcellularLocation>
        <location evidence="1">Membrane</location>
        <topology evidence="1">Single-pass membrane protein</topology>
    </subcellularLocation>
    <subcellularLocation>
        <location evidence="12">Mitochondrion inner membrane</location>
    </subcellularLocation>
</comment>
<dbReference type="FunFam" id="2.102.10.10:FF:000001">
    <property type="entry name" value="Cytochrome b-c1 complex subunit Rieske, mitochondrial"/>
    <property type="match status" value="1"/>
</dbReference>
<evidence type="ECO:0000256" key="4">
    <source>
        <dbReference type="ARBA" id="ARBA00022714"/>
    </source>
</evidence>
<keyword evidence="8" id="KW-0411">Iron-sulfur</keyword>
<comment type="cofactor">
    <cofactor evidence="11">
        <name>[2Fe-2S] cluster</name>
        <dbReference type="ChEBI" id="CHEBI:190135"/>
    </cofactor>
    <text evidence="11">Binds 1 [2Fe-2S] cluster per subunit.</text>
</comment>
<organism evidence="14">
    <name type="scientific">Hirondellea gigas</name>
    <dbReference type="NCBI Taxonomy" id="1518452"/>
    <lineage>
        <taxon>Eukaryota</taxon>
        <taxon>Metazoa</taxon>
        <taxon>Ecdysozoa</taxon>
        <taxon>Arthropoda</taxon>
        <taxon>Crustacea</taxon>
        <taxon>Multicrustacea</taxon>
        <taxon>Malacostraca</taxon>
        <taxon>Eumalacostraca</taxon>
        <taxon>Peracarida</taxon>
        <taxon>Amphipoda</taxon>
        <taxon>Amphilochidea</taxon>
        <taxon>Lysianassida</taxon>
        <taxon>Lysianassidira</taxon>
        <taxon>Lysianassoidea</taxon>
        <taxon>Lysianassidae</taxon>
        <taxon>Hirondellea</taxon>
    </lineage>
</organism>
<keyword evidence="12" id="KW-0679">Respiratory chain</keyword>
<dbReference type="Pfam" id="PF00355">
    <property type="entry name" value="Rieske"/>
    <property type="match status" value="1"/>
</dbReference>
<keyword evidence="6" id="KW-1133">Transmembrane helix</keyword>
<evidence type="ECO:0000256" key="2">
    <source>
        <dbReference type="ARBA" id="ARBA00010651"/>
    </source>
</evidence>
<name>A0A6A7G879_9CRUS</name>
<evidence type="ECO:0000256" key="9">
    <source>
        <dbReference type="ARBA" id="ARBA00023136"/>
    </source>
</evidence>
<comment type="miscellaneous">
    <text evidence="11">The Rieske protein is a high potential 2Fe-2S protein.</text>
</comment>
<accession>A0A6A7G879</accession>
<dbReference type="PRINTS" id="PR00162">
    <property type="entry name" value="RIESKE"/>
</dbReference>
<evidence type="ECO:0000259" key="13">
    <source>
        <dbReference type="PROSITE" id="PS51296"/>
    </source>
</evidence>
<proteinExistence type="evidence at transcript level"/>
<evidence type="ECO:0000256" key="5">
    <source>
        <dbReference type="ARBA" id="ARBA00022723"/>
    </source>
</evidence>
<dbReference type="GO" id="GO:0008121">
    <property type="term" value="F:quinol-cytochrome-c reductase activity"/>
    <property type="evidence" value="ECO:0007669"/>
    <property type="project" value="UniProtKB-EC"/>
</dbReference>
<keyword evidence="10" id="KW-1015">Disulfide bond</keyword>
<dbReference type="InterPro" id="IPR005805">
    <property type="entry name" value="Rieske_Fe-S_prot_C"/>
</dbReference>
<dbReference type="CDD" id="cd03470">
    <property type="entry name" value="Rieske_cytochrome_bc1"/>
    <property type="match status" value="1"/>
</dbReference>
<evidence type="ECO:0000313" key="14">
    <source>
        <dbReference type="EMBL" id="LAC27417.1"/>
    </source>
</evidence>
<keyword evidence="11" id="KW-0813">Transport</keyword>
<dbReference type="InterPro" id="IPR006317">
    <property type="entry name" value="Ubiquinol_cyt_c_Rdtase_Fe-S-su"/>
</dbReference>
<dbReference type="Gene3D" id="2.102.10.10">
    <property type="entry name" value="Rieske [2Fe-2S] iron-sulphur domain"/>
    <property type="match status" value="1"/>
</dbReference>
<evidence type="ECO:0000256" key="6">
    <source>
        <dbReference type="ARBA" id="ARBA00022989"/>
    </source>
</evidence>
<dbReference type="PANTHER" id="PTHR10134">
    <property type="entry name" value="CYTOCHROME B-C1 COMPLEX SUBUNIT RIESKE, MITOCHONDRIAL"/>
    <property type="match status" value="1"/>
</dbReference>
<comment type="similarity">
    <text evidence="2">Belongs to the Rieske iron-sulfur protein family.</text>
</comment>
<dbReference type="GO" id="GO:0051537">
    <property type="term" value="F:2 iron, 2 sulfur cluster binding"/>
    <property type="evidence" value="ECO:0007669"/>
    <property type="project" value="UniProtKB-KW"/>
</dbReference>
<dbReference type="EC" id="7.1.1.8" evidence="11"/>
<keyword evidence="3" id="KW-0812">Transmembrane</keyword>
<dbReference type="NCBIfam" id="TIGR01416">
    <property type="entry name" value="Rieske_proteo"/>
    <property type="match status" value="1"/>
</dbReference>
<dbReference type="SUPFAM" id="SSF50022">
    <property type="entry name" value="ISP domain"/>
    <property type="match status" value="1"/>
</dbReference>
<keyword evidence="4" id="KW-0001">2Fe-2S</keyword>
<keyword evidence="12" id="KW-0496">Mitochondrion</keyword>
<dbReference type="GO" id="GO:0005743">
    <property type="term" value="C:mitochondrial inner membrane"/>
    <property type="evidence" value="ECO:0007669"/>
    <property type="project" value="UniProtKB-SubCell"/>
</dbReference>
<keyword evidence="7" id="KW-0408">Iron</keyword>
<evidence type="ECO:0000256" key="7">
    <source>
        <dbReference type="ARBA" id="ARBA00023004"/>
    </source>
</evidence>
<evidence type="ECO:0000256" key="1">
    <source>
        <dbReference type="ARBA" id="ARBA00004167"/>
    </source>
</evidence>
<dbReference type="InterPro" id="IPR014349">
    <property type="entry name" value="Rieske_Fe-S_prot"/>
</dbReference>
<feature type="domain" description="Rieske" evidence="13">
    <location>
        <begin position="150"/>
        <end position="218"/>
    </location>
</feature>
<dbReference type="AlphaFoldDB" id="A0A6A7G879"/>
<dbReference type="EMBL" id="IACT01008305">
    <property type="protein sequence ID" value="LAC27417.1"/>
    <property type="molecule type" value="mRNA"/>
</dbReference>
<evidence type="ECO:0000256" key="3">
    <source>
        <dbReference type="ARBA" id="ARBA00022692"/>
    </source>
</evidence>
<dbReference type="InterPro" id="IPR017941">
    <property type="entry name" value="Rieske_2Fe-2S"/>
</dbReference>
<dbReference type="InterPro" id="IPR036922">
    <property type="entry name" value="Rieske_2Fe-2S_sf"/>
</dbReference>